<evidence type="ECO:0000313" key="2">
    <source>
        <dbReference type="EMBL" id="GEC86657.1"/>
    </source>
</evidence>
<dbReference type="Proteomes" id="UP000182498">
    <property type="component" value="Unassembled WGS sequence"/>
</dbReference>
<evidence type="ECO:0000313" key="3">
    <source>
        <dbReference type="Proteomes" id="UP000182498"/>
    </source>
</evidence>
<gene>
    <name evidence="2" type="ORF">CVA01_19710</name>
    <name evidence="1" type="ORF">CVAR292_00923</name>
</gene>
<accession>A0A0X2NJC7</accession>
<protein>
    <submittedName>
        <fullName evidence="1">Uncharacterized protein</fullName>
    </submittedName>
</protein>
<keyword evidence="3" id="KW-1185">Reference proteome</keyword>
<dbReference type="AlphaFoldDB" id="A0A0X2NJC7"/>
<sequence length="73" mass="8324">MSRTSKTVPSPLDARAREVVDRLHAQNRHQFLRSIWPLIREMVKAKFGTGNWDSTQTDSGKEMLADKMVALDP</sequence>
<proteinExistence type="predicted"/>
<name>A0A0X2NJC7_9CORY</name>
<organism evidence="1 3">
    <name type="scientific">Corynebacterium variabile</name>
    <dbReference type="NCBI Taxonomy" id="1727"/>
    <lineage>
        <taxon>Bacteria</taxon>
        <taxon>Bacillati</taxon>
        <taxon>Actinomycetota</taxon>
        <taxon>Actinomycetes</taxon>
        <taxon>Mycobacteriales</taxon>
        <taxon>Corynebacteriaceae</taxon>
        <taxon>Corynebacterium</taxon>
    </lineage>
</organism>
<dbReference type="EMBL" id="FAUH01000005">
    <property type="protein sequence ID" value="CUU65595.1"/>
    <property type="molecule type" value="Genomic_DNA"/>
</dbReference>
<evidence type="ECO:0000313" key="1">
    <source>
        <dbReference type="EMBL" id="CUU65595.1"/>
    </source>
</evidence>
<dbReference type="GeneID" id="82889147"/>
<dbReference type="EMBL" id="BJNT01000015">
    <property type="protein sequence ID" value="GEC86657.1"/>
    <property type="molecule type" value="Genomic_DNA"/>
</dbReference>
<dbReference type="Proteomes" id="UP000319986">
    <property type="component" value="Unassembled WGS sequence"/>
</dbReference>
<evidence type="ECO:0000313" key="4">
    <source>
        <dbReference type="Proteomes" id="UP000319986"/>
    </source>
</evidence>
<reference evidence="3" key="1">
    <citation type="submission" date="2015-11" db="EMBL/GenBank/DDBJ databases">
        <authorList>
            <person name="Dugat-Bony E."/>
        </authorList>
    </citation>
    <scope>NUCLEOTIDE SEQUENCE [LARGE SCALE GENOMIC DNA]</scope>
    <source>
        <strain evidence="3">Mu292</strain>
    </source>
</reference>
<reference evidence="2 4" key="3">
    <citation type="submission" date="2019-06" db="EMBL/GenBank/DDBJ databases">
        <title>Whole genome shotgun sequence of Corynebacterium variabile NBRC 15286.</title>
        <authorList>
            <person name="Hosoyama A."/>
            <person name="Uohara A."/>
            <person name="Ohji S."/>
            <person name="Ichikawa N."/>
        </authorList>
    </citation>
    <scope>NUCLEOTIDE SEQUENCE [LARGE SCALE GENOMIC DNA]</scope>
    <source>
        <strain evidence="2 4">NBRC 15286</strain>
    </source>
</reference>
<dbReference type="RefSeq" id="WP_244938240.1">
    <property type="nucleotide sequence ID" value="NZ_BJNT01000015.1"/>
</dbReference>
<reference evidence="1" key="2">
    <citation type="submission" date="2015-11" db="EMBL/GenBank/DDBJ databases">
        <authorList>
            <person name="Zhang Y."/>
            <person name="Guo Z."/>
        </authorList>
    </citation>
    <scope>NUCLEOTIDE SEQUENCE [LARGE SCALE GENOMIC DNA]</scope>
    <source>
        <strain evidence="1">Mu292</strain>
    </source>
</reference>